<reference evidence="1" key="2">
    <citation type="submission" date="2023-06" db="EMBL/GenBank/DDBJ databases">
        <authorList>
            <person name="Ma L."/>
            <person name="Liu K.-W."/>
            <person name="Li Z."/>
            <person name="Hsiao Y.-Y."/>
            <person name="Qi Y."/>
            <person name="Fu T."/>
            <person name="Tang G."/>
            <person name="Zhang D."/>
            <person name="Sun W.-H."/>
            <person name="Liu D.-K."/>
            <person name="Li Y."/>
            <person name="Chen G.-Z."/>
            <person name="Liu X.-D."/>
            <person name="Liao X.-Y."/>
            <person name="Jiang Y.-T."/>
            <person name="Yu X."/>
            <person name="Hao Y."/>
            <person name="Huang J."/>
            <person name="Zhao X.-W."/>
            <person name="Ke S."/>
            <person name="Chen Y.-Y."/>
            <person name="Wu W.-L."/>
            <person name="Hsu J.-L."/>
            <person name="Lin Y.-F."/>
            <person name="Huang M.-D."/>
            <person name="Li C.-Y."/>
            <person name="Huang L."/>
            <person name="Wang Z.-W."/>
            <person name="Zhao X."/>
            <person name="Zhong W.-Y."/>
            <person name="Peng D.-H."/>
            <person name="Ahmad S."/>
            <person name="Lan S."/>
            <person name="Zhang J.-S."/>
            <person name="Tsai W.-C."/>
            <person name="Van De Peer Y."/>
            <person name="Liu Z.-J."/>
        </authorList>
    </citation>
    <scope>NUCLEOTIDE SEQUENCE</scope>
    <source>
        <strain evidence="1">CP</strain>
        <tissue evidence="1">Leaves</tissue>
    </source>
</reference>
<proteinExistence type="predicted"/>
<dbReference type="AlphaFoldDB" id="A0AAV9BXY5"/>
<dbReference type="SUPFAM" id="SSF50370">
    <property type="entry name" value="Ricin B-like lectins"/>
    <property type="match status" value="1"/>
</dbReference>
<evidence type="ECO:0000313" key="1">
    <source>
        <dbReference type="EMBL" id="KAK1281510.1"/>
    </source>
</evidence>
<dbReference type="EMBL" id="JAUJYO010000022">
    <property type="protein sequence ID" value="KAK1281510.1"/>
    <property type="molecule type" value="Genomic_DNA"/>
</dbReference>
<comment type="caution">
    <text evidence="1">The sequence shown here is derived from an EMBL/GenBank/DDBJ whole genome shotgun (WGS) entry which is preliminary data.</text>
</comment>
<dbReference type="Gene3D" id="2.80.10.50">
    <property type="match status" value="1"/>
</dbReference>
<dbReference type="PROSITE" id="PS50231">
    <property type="entry name" value="RICIN_B_LECTIN"/>
    <property type="match status" value="1"/>
</dbReference>
<dbReference type="PANTHER" id="PTHR31263">
    <property type="entry name" value="CELLULASE FAMILY PROTEIN (AFU_ORTHOLOGUE AFUA_5G14560)"/>
    <property type="match status" value="1"/>
</dbReference>
<dbReference type="Proteomes" id="UP001180020">
    <property type="component" value="Unassembled WGS sequence"/>
</dbReference>
<protein>
    <submittedName>
        <fullName evidence="1">Uncharacterized protein</fullName>
    </submittedName>
</protein>
<evidence type="ECO:0000313" key="2">
    <source>
        <dbReference type="Proteomes" id="UP001180020"/>
    </source>
</evidence>
<dbReference type="PANTHER" id="PTHR31263:SF0">
    <property type="entry name" value="CELLULASE FAMILY PROTEIN (AFU_ORTHOLOGUE AFUA_5G14560)"/>
    <property type="match status" value="1"/>
</dbReference>
<accession>A0AAV9BXY5</accession>
<reference evidence="1" key="1">
    <citation type="journal article" date="2023" name="Nat. Commun.">
        <title>Diploid and tetraploid genomes of Acorus and the evolution of monocots.</title>
        <authorList>
            <person name="Ma L."/>
            <person name="Liu K.W."/>
            <person name="Li Z."/>
            <person name="Hsiao Y.Y."/>
            <person name="Qi Y."/>
            <person name="Fu T."/>
            <person name="Tang G.D."/>
            <person name="Zhang D."/>
            <person name="Sun W.H."/>
            <person name="Liu D.K."/>
            <person name="Li Y."/>
            <person name="Chen G.Z."/>
            <person name="Liu X.D."/>
            <person name="Liao X.Y."/>
            <person name="Jiang Y.T."/>
            <person name="Yu X."/>
            <person name="Hao Y."/>
            <person name="Huang J."/>
            <person name="Zhao X.W."/>
            <person name="Ke S."/>
            <person name="Chen Y.Y."/>
            <person name="Wu W.L."/>
            <person name="Hsu J.L."/>
            <person name="Lin Y.F."/>
            <person name="Huang M.D."/>
            <person name="Li C.Y."/>
            <person name="Huang L."/>
            <person name="Wang Z.W."/>
            <person name="Zhao X."/>
            <person name="Zhong W.Y."/>
            <person name="Peng D.H."/>
            <person name="Ahmad S."/>
            <person name="Lan S."/>
            <person name="Zhang J.S."/>
            <person name="Tsai W.C."/>
            <person name="Van de Peer Y."/>
            <person name="Liu Z.J."/>
        </authorList>
    </citation>
    <scope>NUCLEOTIDE SEQUENCE</scope>
    <source>
        <strain evidence="1">CP</strain>
    </source>
</reference>
<organism evidence="1 2">
    <name type="scientific">Acorus calamus</name>
    <name type="common">Sweet flag</name>
    <dbReference type="NCBI Taxonomy" id="4465"/>
    <lineage>
        <taxon>Eukaryota</taxon>
        <taxon>Viridiplantae</taxon>
        <taxon>Streptophyta</taxon>
        <taxon>Embryophyta</taxon>
        <taxon>Tracheophyta</taxon>
        <taxon>Spermatophyta</taxon>
        <taxon>Magnoliopsida</taxon>
        <taxon>Liliopsida</taxon>
        <taxon>Acoraceae</taxon>
        <taxon>Acorus</taxon>
    </lineage>
</organism>
<dbReference type="InterPro" id="IPR035992">
    <property type="entry name" value="Ricin_B-like_lectins"/>
</dbReference>
<keyword evidence="2" id="KW-1185">Reference proteome</keyword>
<name>A0AAV9BXY5_ACOCL</name>
<sequence length="138" mass="14959">MCVSADAGGQNVVLGDCSKSSRWFRRRGNHAIMLSSADHLCMHFVGEGQPVTLSTNCDDQLSSWWPVAMFQFVSGSQGKRMCLDGGNSQPGSTGVVITTTECDCLGTVTCQENPQTQWFSFVTTNKGSKTKKQTSRPV</sequence>
<gene>
    <name evidence="1" type="ORF">QJS10_CPB22g00038</name>
</gene>